<evidence type="ECO:0000313" key="1">
    <source>
        <dbReference type="EMBL" id="PTM47082.1"/>
    </source>
</evidence>
<reference evidence="1 2" key="1">
    <citation type="submission" date="2018-04" db="EMBL/GenBank/DDBJ databases">
        <title>Genomic Encyclopedia of Type Strains, Phase III (KMG-III): the genomes of soil and plant-associated and newly described type strains.</title>
        <authorList>
            <person name="Whitman W."/>
        </authorList>
    </citation>
    <scope>NUCLEOTIDE SEQUENCE [LARGE SCALE GENOMIC DNA]</scope>
    <source>
        <strain evidence="1 2">NW12</strain>
    </source>
</reference>
<evidence type="ECO:0000313" key="2">
    <source>
        <dbReference type="Proteomes" id="UP000240996"/>
    </source>
</evidence>
<dbReference type="AlphaFoldDB" id="A0A2T4YTE0"/>
<keyword evidence="2" id="KW-1185">Reference proteome</keyword>
<dbReference type="Proteomes" id="UP000240996">
    <property type="component" value="Unassembled WGS sequence"/>
</dbReference>
<evidence type="ECO:0008006" key="3">
    <source>
        <dbReference type="Google" id="ProtNLM"/>
    </source>
</evidence>
<dbReference type="EMBL" id="PZZN01000001">
    <property type="protein sequence ID" value="PTM47082.1"/>
    <property type="molecule type" value="Genomic_DNA"/>
</dbReference>
<accession>A0A2T4YTE0</accession>
<organism evidence="1 2">
    <name type="scientific">Sphingomonas aerolata</name>
    <dbReference type="NCBI Taxonomy" id="185951"/>
    <lineage>
        <taxon>Bacteria</taxon>
        <taxon>Pseudomonadati</taxon>
        <taxon>Pseudomonadota</taxon>
        <taxon>Alphaproteobacteria</taxon>
        <taxon>Sphingomonadales</taxon>
        <taxon>Sphingomonadaceae</taxon>
        <taxon>Sphingomonas</taxon>
    </lineage>
</organism>
<dbReference type="InterPro" id="IPR011050">
    <property type="entry name" value="Pectin_lyase_fold/virulence"/>
</dbReference>
<gene>
    <name evidence="1" type="ORF">C8J24_0465</name>
</gene>
<comment type="caution">
    <text evidence="1">The sequence shown here is derived from an EMBL/GenBank/DDBJ whole genome shotgun (WGS) entry which is preliminary data.</text>
</comment>
<name>A0A2T4YTE0_9SPHN</name>
<proteinExistence type="predicted"/>
<protein>
    <recommendedName>
        <fullName evidence="3">Parallel beta helix pectate lyase-like protein</fullName>
    </recommendedName>
</protein>
<dbReference type="SUPFAM" id="SSF51126">
    <property type="entry name" value="Pectin lyase-like"/>
    <property type="match status" value="1"/>
</dbReference>
<dbReference type="InterPro" id="IPR012334">
    <property type="entry name" value="Pectin_lyas_fold"/>
</dbReference>
<dbReference type="Gene3D" id="2.160.20.10">
    <property type="entry name" value="Single-stranded right-handed beta-helix, Pectin lyase-like"/>
    <property type="match status" value="1"/>
</dbReference>
<sequence length="324" mass="34151">MAAQSWRADEGVPCLNRSLLLLVLVAASASAQAPVRRAAPFTVDGQGFATLQEAVSSIRLGTATILIAPGTYRQCAVQAGGRITFKAVEPGTAIFEGVACEEKAALVLRGQGSVVDGLVFRGYSVPDGNGAGIRTEMGDLSVVNAMFIDSQEGILGGEPSGQRITIDRSTFSGLGQCDQSPSCSHAVYLANQGSVTITRSRFERGTGGHYVKLRVPTVSITDNSFDDSAGRKTNYMIDLPEGATGLIARNTFVQGRKKENHTGLIVVAAEAKTYRSTGLRVEDNDARLAPGDATSPAFLADYSHDRLALGANRLGPGLRAFETR</sequence>